<dbReference type="GO" id="GO:0008899">
    <property type="term" value="F:homoserine O-succinyltransferase activity"/>
    <property type="evidence" value="ECO:0007669"/>
    <property type="project" value="UniProtKB-UniRule"/>
</dbReference>
<organism evidence="10 11">
    <name type="scientific">Oceanospirillum linum</name>
    <dbReference type="NCBI Taxonomy" id="966"/>
    <lineage>
        <taxon>Bacteria</taxon>
        <taxon>Pseudomonadati</taxon>
        <taxon>Pseudomonadota</taxon>
        <taxon>Gammaproteobacteria</taxon>
        <taxon>Oceanospirillales</taxon>
        <taxon>Oceanospirillaceae</taxon>
        <taxon>Oceanospirillum</taxon>
    </lineage>
</organism>
<comment type="caution">
    <text evidence="7">Lacks conserved residue(s) required for the propagation of feature annotation.</text>
</comment>
<feature type="domain" description="AB hydrolase-1" evidence="9">
    <location>
        <begin position="51"/>
        <end position="358"/>
    </location>
</feature>
<dbReference type="RefSeq" id="WP_078319654.1">
    <property type="nucleotide sequence ID" value="NZ_FXTS01000003.1"/>
</dbReference>
<dbReference type="GO" id="GO:0009092">
    <property type="term" value="P:homoserine metabolic process"/>
    <property type="evidence" value="ECO:0007669"/>
    <property type="project" value="TreeGrafter"/>
</dbReference>
<evidence type="ECO:0000256" key="8">
    <source>
        <dbReference type="PIRSR" id="PIRSR000443-1"/>
    </source>
</evidence>
<dbReference type="NCBIfam" id="NF001209">
    <property type="entry name" value="PRK00175.1"/>
    <property type="match status" value="1"/>
</dbReference>
<dbReference type="EMBL" id="MTSD02000003">
    <property type="protein sequence ID" value="OOV87293.1"/>
    <property type="molecule type" value="Genomic_DNA"/>
</dbReference>
<dbReference type="EC" id="2.3.1.46" evidence="7"/>
<evidence type="ECO:0000259" key="9">
    <source>
        <dbReference type="Pfam" id="PF00561"/>
    </source>
</evidence>
<evidence type="ECO:0000256" key="7">
    <source>
        <dbReference type="HAMAP-Rule" id="MF_00296"/>
    </source>
</evidence>
<dbReference type="Gene3D" id="1.10.1740.110">
    <property type="match status" value="1"/>
</dbReference>
<keyword evidence="4 7" id="KW-0808">Transferase</keyword>
<proteinExistence type="inferred from homology"/>
<sequence>MPNAIPEDSVGIVEPQIAHFDTPLELTCGRTLDSYQLIYETYGTLNADRSNAVLICHALSGTHHAAGYHSADDRKPGWWDAYIGPGKCIDTNRFYVVCLNNLGGCSGSTGPTSIDPATGKTYGPDFPVMTVTDWVNSQIRLGDYLGIHTWAAIVGGSLGGMQALQWSINYPDRMRNTVVIAAAPRLSAQNIAFNEVARQAIMSDPEFHDGRYADHGTIPRHGLRLARMVGHITYLSEHSMGDKFGRDLRTDKINFGYDVEFQVESYLRYQGDTFSESFDANTYLLMTKALDYFDPAARYDGDLSKALGQAKSNFLLVSFSTDWRFAPSRSEEIVDALTEAGRHVSYACIESPHGHDAFLIPNERYEAVFSAFMDRAANEAEQQKACEKGETACT</sequence>
<dbReference type="SUPFAM" id="SSF53474">
    <property type="entry name" value="alpha/beta-Hydrolases"/>
    <property type="match status" value="1"/>
</dbReference>
<dbReference type="AlphaFoldDB" id="A0A1T1HBV4"/>
<accession>A0A1T1HBV4</accession>
<keyword evidence="11" id="KW-1185">Reference proteome</keyword>
<feature type="active site" evidence="7 8">
    <location>
        <position position="355"/>
    </location>
</feature>
<comment type="similarity">
    <text evidence="7">Belongs to the AB hydrolase superfamily. MetX family.</text>
</comment>
<dbReference type="InterPro" id="IPR008220">
    <property type="entry name" value="HAT_MetX-like"/>
</dbReference>
<feature type="binding site" evidence="7">
    <location>
        <position position="227"/>
    </location>
    <ligand>
        <name>substrate</name>
    </ligand>
</feature>
<keyword evidence="3 7" id="KW-0028">Amino-acid biosynthesis</keyword>
<feature type="binding site" evidence="7">
    <location>
        <position position="356"/>
    </location>
    <ligand>
        <name>substrate</name>
    </ligand>
</feature>
<comment type="catalytic activity">
    <reaction evidence="7">
        <text>L-homoserine + succinyl-CoA = O-succinyl-L-homoserine + CoA</text>
        <dbReference type="Rhea" id="RHEA:22008"/>
        <dbReference type="ChEBI" id="CHEBI:57287"/>
        <dbReference type="ChEBI" id="CHEBI:57292"/>
        <dbReference type="ChEBI" id="CHEBI:57476"/>
        <dbReference type="ChEBI" id="CHEBI:57661"/>
        <dbReference type="EC" id="2.3.1.46"/>
    </reaction>
</comment>
<dbReference type="GO" id="GO:0004414">
    <property type="term" value="F:homoserine O-acetyltransferase activity"/>
    <property type="evidence" value="ECO:0007669"/>
    <property type="project" value="TreeGrafter"/>
</dbReference>
<comment type="function">
    <text evidence="7">Transfers a succinyl group from succinyl-CoA to L-homoserine, forming succinyl-L-homoserine.</text>
</comment>
<dbReference type="GO" id="GO:0009086">
    <property type="term" value="P:methionine biosynthetic process"/>
    <property type="evidence" value="ECO:0007669"/>
    <property type="project" value="UniProtKB-UniRule"/>
</dbReference>
<dbReference type="HAMAP" id="MF_00296">
    <property type="entry name" value="MetX_acyltransf"/>
    <property type="match status" value="1"/>
</dbReference>
<evidence type="ECO:0000256" key="3">
    <source>
        <dbReference type="ARBA" id="ARBA00022605"/>
    </source>
</evidence>
<reference evidence="10" key="1">
    <citation type="submission" date="2017-02" db="EMBL/GenBank/DDBJ databases">
        <title>Draft Genome Sequence of the Salt Water Bacterium Oceanospirillum linum ATCC 11336.</title>
        <authorList>
            <person name="Trachtenberg A.M."/>
            <person name="Carney J.G."/>
            <person name="Linnane J.D."/>
            <person name="Rheaume B.A."/>
            <person name="Pitts N.L."/>
            <person name="Mykles D.L."/>
            <person name="Maclea K.S."/>
        </authorList>
    </citation>
    <scope>NUCLEOTIDE SEQUENCE [LARGE SCALE GENOMIC DNA]</scope>
    <source>
        <strain evidence="10">ATCC 11336</strain>
    </source>
</reference>
<dbReference type="Proteomes" id="UP000190064">
    <property type="component" value="Unassembled WGS sequence"/>
</dbReference>
<dbReference type="Pfam" id="PF00561">
    <property type="entry name" value="Abhydrolase_1"/>
    <property type="match status" value="1"/>
</dbReference>
<keyword evidence="5 7" id="KW-0486">Methionine biosynthesis</keyword>
<evidence type="ECO:0000313" key="10">
    <source>
        <dbReference type="EMBL" id="OOV87293.1"/>
    </source>
</evidence>
<gene>
    <name evidence="7" type="primary">metXS</name>
    <name evidence="10" type="ORF">BTA35_0209980</name>
</gene>
<dbReference type="InterPro" id="IPR029058">
    <property type="entry name" value="AB_hydrolase_fold"/>
</dbReference>
<dbReference type="NCBIfam" id="TIGR01392">
    <property type="entry name" value="homoserO_Ac_trn"/>
    <property type="match status" value="1"/>
</dbReference>
<dbReference type="PANTHER" id="PTHR32268">
    <property type="entry name" value="HOMOSERINE O-ACETYLTRANSFERASE"/>
    <property type="match status" value="1"/>
</dbReference>
<dbReference type="FunFam" id="1.10.1740.110:FF:000001">
    <property type="entry name" value="Homoserine O-acetyltransferase"/>
    <property type="match status" value="1"/>
</dbReference>
<comment type="caution">
    <text evidence="10">The sequence shown here is derived from an EMBL/GenBank/DDBJ whole genome shotgun (WGS) entry which is preliminary data.</text>
</comment>
<dbReference type="Gene3D" id="3.40.50.1820">
    <property type="entry name" value="alpha/beta hydrolase"/>
    <property type="match status" value="1"/>
</dbReference>
<keyword evidence="2 7" id="KW-0963">Cytoplasm</keyword>
<keyword evidence="6 7" id="KW-0012">Acyltransferase</keyword>
<dbReference type="UniPathway" id="UPA00051">
    <property type="reaction ID" value="UER00075"/>
</dbReference>
<comment type="subunit">
    <text evidence="1 7">Homodimer.</text>
</comment>
<protein>
    <recommendedName>
        <fullName evidence="7">Homoserine O-succinyltransferase</fullName>
        <shortName evidence="7">HST</shortName>
        <ecNumber evidence="7">2.3.1.46</ecNumber>
    </recommendedName>
    <alternativeName>
        <fullName evidence="7">Homoserine transsuccinylase</fullName>
        <shortName evidence="7">HTS</shortName>
    </alternativeName>
</protein>
<dbReference type="PANTHER" id="PTHR32268:SF11">
    <property type="entry name" value="HOMOSERINE O-ACETYLTRANSFERASE"/>
    <property type="match status" value="1"/>
</dbReference>
<comment type="subcellular location">
    <subcellularLocation>
        <location evidence="7">Cytoplasm</location>
    </subcellularLocation>
</comment>
<dbReference type="GO" id="GO:0005737">
    <property type="term" value="C:cytoplasm"/>
    <property type="evidence" value="ECO:0007669"/>
    <property type="project" value="UniProtKB-SubCell"/>
</dbReference>
<evidence type="ECO:0000256" key="6">
    <source>
        <dbReference type="ARBA" id="ARBA00023315"/>
    </source>
</evidence>
<evidence type="ECO:0000256" key="2">
    <source>
        <dbReference type="ARBA" id="ARBA00022490"/>
    </source>
</evidence>
<evidence type="ECO:0000256" key="1">
    <source>
        <dbReference type="ARBA" id="ARBA00011738"/>
    </source>
</evidence>
<evidence type="ECO:0000313" key="11">
    <source>
        <dbReference type="Proteomes" id="UP000190064"/>
    </source>
</evidence>
<dbReference type="PIRSF" id="PIRSF000443">
    <property type="entry name" value="Homoser_Ac_trans"/>
    <property type="match status" value="1"/>
</dbReference>
<name>A0A1T1HBV4_OCELI</name>
<feature type="active site" evidence="7 8">
    <location>
        <position position="322"/>
    </location>
</feature>
<comment type="pathway">
    <text evidence="7">Amino-acid biosynthesis; L-methionine biosynthesis via de novo pathway; O-succinyl-L-homoserine from L-homoserine: step 1/1.</text>
</comment>
<feature type="site" description="Important for acyl-CoA specificity" evidence="7">
    <location>
        <position position="324"/>
    </location>
</feature>
<feature type="active site" description="Nucleophile" evidence="7 8">
    <location>
        <position position="157"/>
    </location>
</feature>
<evidence type="ECO:0000256" key="4">
    <source>
        <dbReference type="ARBA" id="ARBA00022679"/>
    </source>
</evidence>
<evidence type="ECO:0000256" key="5">
    <source>
        <dbReference type="ARBA" id="ARBA00023167"/>
    </source>
</evidence>
<dbReference type="InterPro" id="IPR000073">
    <property type="entry name" value="AB_hydrolase_1"/>
</dbReference>
<dbReference type="STRING" id="966.BTA35_0209980"/>